<evidence type="ECO:0000313" key="3">
    <source>
        <dbReference type="Proteomes" id="UP000007148"/>
    </source>
</evidence>
<dbReference type="HOGENOM" id="CLU_037355_0_0_1"/>
<dbReference type="InParanoid" id="G4TF90"/>
<feature type="region of interest" description="Disordered" evidence="1">
    <location>
        <begin position="338"/>
        <end position="367"/>
    </location>
</feature>
<dbReference type="OrthoDB" id="3353982at2759"/>
<reference evidence="2" key="1">
    <citation type="journal article" date="2011" name="PLoS Pathog.">
        <title>Endophytic Life Strategies Decoded by Genome and Transcriptome Analyses of the Mutualistic Root Symbiont Piriformospora indica.</title>
        <authorList>
            <person name="Zuccaro A."/>
            <person name="Lahrmann U."/>
            <person name="Guldener U."/>
            <person name="Langen G."/>
            <person name="Pfiffi S."/>
            <person name="Biedenkopf D."/>
            <person name="Wong P."/>
            <person name="Samans B."/>
            <person name="Grimm C."/>
            <person name="Basiewicz M."/>
            <person name="Murat C."/>
            <person name="Martin F."/>
            <person name="Kogel K.H."/>
        </authorList>
    </citation>
    <scope>NUCLEOTIDE SEQUENCE [LARGE SCALE GENOMIC DNA]</scope>
    <source>
        <strain evidence="2">DSM 11827</strain>
    </source>
</reference>
<proteinExistence type="predicted"/>
<feature type="compositionally biased region" description="Low complexity" evidence="1">
    <location>
        <begin position="354"/>
        <end position="367"/>
    </location>
</feature>
<dbReference type="EMBL" id="CAFZ01000069">
    <property type="protein sequence ID" value="CCA69983.1"/>
    <property type="molecule type" value="Genomic_DNA"/>
</dbReference>
<protein>
    <recommendedName>
        <fullName evidence="4">F-box domain-containing protein</fullName>
    </recommendedName>
</protein>
<dbReference type="Proteomes" id="UP000007148">
    <property type="component" value="Unassembled WGS sequence"/>
</dbReference>
<dbReference type="OMA" id="ILGWATH"/>
<evidence type="ECO:0000256" key="1">
    <source>
        <dbReference type="SAM" id="MobiDB-lite"/>
    </source>
</evidence>
<reference evidence="2" key="2">
    <citation type="submission" date="2011-05" db="EMBL/GenBank/DDBJ databases">
        <authorList>
            <person name="MIPS"/>
        </authorList>
    </citation>
    <scope>NUCLEOTIDE SEQUENCE</scope>
    <source>
        <strain evidence="2">DSM 11827</strain>
    </source>
</reference>
<organism evidence="2 3">
    <name type="scientific">Serendipita indica (strain DSM 11827)</name>
    <name type="common">Root endophyte fungus</name>
    <name type="synonym">Piriformospora indica</name>
    <dbReference type="NCBI Taxonomy" id="1109443"/>
    <lineage>
        <taxon>Eukaryota</taxon>
        <taxon>Fungi</taxon>
        <taxon>Dikarya</taxon>
        <taxon>Basidiomycota</taxon>
        <taxon>Agaricomycotina</taxon>
        <taxon>Agaricomycetes</taxon>
        <taxon>Sebacinales</taxon>
        <taxon>Serendipitaceae</taxon>
        <taxon>Serendipita</taxon>
    </lineage>
</organism>
<evidence type="ECO:0008006" key="4">
    <source>
        <dbReference type="Google" id="ProtNLM"/>
    </source>
</evidence>
<sequence length="560" mass="62049">MPRLDQLPEELYQAILESIDDDKERKSVAIALIRSIPRSPVPRRFLYYQVNLSTSENVLTFYHHLRSCGGVASKEASWVHSLHSESWTVEAQILANVLELVPNLGHLSIHVGATFAPEHVDDIFQRPRPALRTLNIVFKPYVQEATYYQFLRGAYFDSLLTHIASWPAESQLCSLSIIQTMPPQIDAPQRFAQPIVFHSLTTLSTLVHAPSLRTLQILTIRVPGRVITPLLCISAPTSFISRFTIRPRTLDLSTTSITLPALSQLLSHYHMLEHLIIDDTGLIPLSVSTPGLANGAQGEWFVELGRTCALAGMKGAREREKILKEAADTRREMIISSDGTKPAVSETHARNNLDSDSTTSSSVTTSTAVPVEKMAKKGRRGVSTAPFSIREKKIKSATTASKLNILSNPTTQQGAERAIVRLQKARILPAIPALRSLCLTLHRGATFNLHQQHLWQEEFSRGWKEGCHVVFGARKRLYTSLKNGLVYLYHAVHPDDHDDEPREQSIHEVDMPELDGLQAVTSQGLEGESDGLNESIVPILCFGAMKGSEHSEGCGHSAVN</sequence>
<evidence type="ECO:0000313" key="2">
    <source>
        <dbReference type="EMBL" id="CCA69983.1"/>
    </source>
</evidence>
<dbReference type="AlphaFoldDB" id="G4TF90"/>
<comment type="caution">
    <text evidence="2">The sequence shown here is derived from an EMBL/GenBank/DDBJ whole genome shotgun (WGS) entry which is preliminary data.</text>
</comment>
<accession>G4TF90</accession>
<dbReference type="eggNOG" id="ENOG502S284">
    <property type="taxonomic scope" value="Eukaryota"/>
</dbReference>
<keyword evidence="3" id="KW-1185">Reference proteome</keyword>
<name>G4TF90_SERID</name>
<gene>
    <name evidence="2" type="ORF">PIIN_03923</name>
</gene>